<gene>
    <name evidence="1" type="ORF">J2S08_002597</name>
</gene>
<protein>
    <submittedName>
        <fullName evidence="1">Uncharacterized protein</fullName>
    </submittedName>
</protein>
<keyword evidence="2" id="KW-1185">Reference proteome</keyword>
<dbReference type="RefSeq" id="WP_307230129.1">
    <property type="nucleotide sequence ID" value="NZ_JAUSTT010000015.1"/>
</dbReference>
<reference evidence="1 2" key="1">
    <citation type="submission" date="2023-07" db="EMBL/GenBank/DDBJ databases">
        <title>Genomic Encyclopedia of Type Strains, Phase IV (KMG-IV): sequencing the most valuable type-strain genomes for metagenomic binning, comparative biology and taxonomic classification.</title>
        <authorList>
            <person name="Goeker M."/>
        </authorList>
    </citation>
    <scope>NUCLEOTIDE SEQUENCE [LARGE SCALE GENOMIC DNA]</scope>
    <source>
        <strain evidence="1 2">DSM 23837</strain>
    </source>
</reference>
<dbReference type="EMBL" id="JAUSTT010000015">
    <property type="protein sequence ID" value="MDQ0176739.1"/>
    <property type="molecule type" value="Genomic_DNA"/>
</dbReference>
<comment type="caution">
    <text evidence="1">The sequence shown here is derived from an EMBL/GenBank/DDBJ whole genome shotgun (WGS) entry which is preliminary data.</text>
</comment>
<accession>A0ABT9WTW3</accession>
<evidence type="ECO:0000313" key="2">
    <source>
        <dbReference type="Proteomes" id="UP001223586"/>
    </source>
</evidence>
<proteinExistence type="predicted"/>
<name>A0ABT9WTW3_9BACI</name>
<evidence type="ECO:0000313" key="1">
    <source>
        <dbReference type="EMBL" id="MDQ0176739.1"/>
    </source>
</evidence>
<sequence length="91" mass="10089">MKIYDAGKVKRATVTTEETIFEFEKAQSGIDIINYGPGNVVFALDKAASFENVDNIKLKKGVAYESRPVKSVKSIHLVSDDEAEVQIEVVR</sequence>
<organism evidence="1 2">
    <name type="scientific">Bacillus chungangensis</name>
    <dbReference type="NCBI Taxonomy" id="587633"/>
    <lineage>
        <taxon>Bacteria</taxon>
        <taxon>Bacillati</taxon>
        <taxon>Bacillota</taxon>
        <taxon>Bacilli</taxon>
        <taxon>Bacillales</taxon>
        <taxon>Bacillaceae</taxon>
        <taxon>Bacillus</taxon>
    </lineage>
</organism>
<dbReference type="Proteomes" id="UP001223586">
    <property type="component" value="Unassembled WGS sequence"/>
</dbReference>